<keyword evidence="3 5" id="KW-0067">ATP-binding</keyword>
<dbReference type="EMBL" id="HG002219">
    <property type="protein sequence ID" value="CDF40628.1"/>
    <property type="molecule type" value="Genomic_DNA"/>
</dbReference>
<reference evidence="10" key="1">
    <citation type="journal article" date="2013" name="Proc. Natl. Acad. Sci. U.S.A.">
        <title>Genome structure and metabolic features in the red seaweed Chondrus crispus shed light on evolution of the Archaeplastida.</title>
        <authorList>
            <person name="Collen J."/>
            <person name="Porcel B."/>
            <person name="Carre W."/>
            <person name="Ball S.G."/>
            <person name="Chaparro C."/>
            <person name="Tonon T."/>
            <person name="Barbeyron T."/>
            <person name="Michel G."/>
            <person name="Noel B."/>
            <person name="Valentin K."/>
            <person name="Elias M."/>
            <person name="Artiguenave F."/>
            <person name="Arun A."/>
            <person name="Aury J.M."/>
            <person name="Barbosa-Neto J.F."/>
            <person name="Bothwell J.H."/>
            <person name="Bouget F.Y."/>
            <person name="Brillet L."/>
            <person name="Cabello-Hurtado F."/>
            <person name="Capella-Gutierrez S."/>
            <person name="Charrier B."/>
            <person name="Cladiere L."/>
            <person name="Cock J.M."/>
            <person name="Coelho S.M."/>
            <person name="Colleoni C."/>
            <person name="Czjzek M."/>
            <person name="Da Silva C."/>
            <person name="Delage L."/>
            <person name="Denoeud F."/>
            <person name="Deschamps P."/>
            <person name="Dittami S.M."/>
            <person name="Gabaldon T."/>
            <person name="Gachon C.M."/>
            <person name="Groisillier A."/>
            <person name="Herve C."/>
            <person name="Jabbari K."/>
            <person name="Katinka M."/>
            <person name="Kloareg B."/>
            <person name="Kowalczyk N."/>
            <person name="Labadie K."/>
            <person name="Leblanc C."/>
            <person name="Lopez P.J."/>
            <person name="McLachlan D.H."/>
            <person name="Meslet-Cladiere L."/>
            <person name="Moustafa A."/>
            <person name="Nehr Z."/>
            <person name="Nyvall Collen P."/>
            <person name="Panaud O."/>
            <person name="Partensky F."/>
            <person name="Poulain J."/>
            <person name="Rensing S.A."/>
            <person name="Rousvoal S."/>
            <person name="Samson G."/>
            <person name="Symeonidi A."/>
            <person name="Weissenbach J."/>
            <person name="Zambounis A."/>
            <person name="Wincker P."/>
            <person name="Boyen C."/>
        </authorList>
    </citation>
    <scope>NUCLEOTIDE SEQUENCE [LARGE SCALE GENOMIC DNA]</scope>
    <source>
        <strain evidence="10">cv. Stackhouse</strain>
    </source>
</reference>
<evidence type="ECO:0000256" key="6">
    <source>
        <dbReference type="SAM" id="MobiDB-lite"/>
    </source>
</evidence>
<dbReference type="Pfam" id="PF00270">
    <property type="entry name" value="DEAD"/>
    <property type="match status" value="1"/>
</dbReference>
<dbReference type="EC" id="3.6.4.13" evidence="5"/>
<feature type="domain" description="Helicase ATP-binding" evidence="7">
    <location>
        <begin position="20"/>
        <end position="235"/>
    </location>
</feature>
<comment type="function">
    <text evidence="5">RNA helicase.</text>
</comment>
<dbReference type="PhylomeDB" id="R7QSB0"/>
<sequence>MGITSLFPMQEAVFSYLQDASAKRIVGDVILCAPTGSGKTLAYALPIVQGIIGRKLPRLRAIIVLPTRDLATQVAGVFKELTGNFGISVALVSGATSIVVERASLKTAEILIATPGRLVDHIENGDALSLRSVRYLVLDESDRLLQDEYQGWIDYVLPLLGTDRNLNSKQAEQSCRTRSTAGIIALAIQPEVSARAFMRSGQTSQESVRKVLVSATQTKNPKRLVRLGLRHPKFFEPISEREDTSLGNNYNIPSSLSEKAWIIRDAEDKPIVLLKTLGWITPASSDMHNDPAAQAVLALSGTKLIFTKSIQAAHRLCRLLEIFALLLGVEGDVIEMSGDLSPARRKQVMKTVHERKVVHPNSTVSPHSSRFLVVVCSDVLARGVDIFNMDAVINYDVPVHIRTYVHRAGRTARAGRAGTVVTLLLSKQAHHFREMVRQADRGDRKIQAKNLGLRDEERASFIEKLDNALRLLRRLISRETLGLLSADKPLPEYARLEVCNLFEEMKADGWAQNEDATLPDDIRKRRITESLEPAKRGRLDLPPGDSPTAIPTDGLDNIEATAENETLGGEDEFHDFLFSQIARNLLSEKTRSFRAM</sequence>
<gene>
    <name evidence="9" type="ORF">CHC_T00007274001</name>
</gene>
<dbReference type="Gene3D" id="3.40.50.300">
    <property type="entry name" value="P-loop containing nucleotide triphosphate hydrolases"/>
    <property type="match status" value="2"/>
</dbReference>
<dbReference type="InterPro" id="IPR027417">
    <property type="entry name" value="P-loop_NTPase"/>
</dbReference>
<dbReference type="SMART" id="SM00487">
    <property type="entry name" value="DEXDc"/>
    <property type="match status" value="1"/>
</dbReference>
<feature type="domain" description="Helicase C-terminal" evidence="8">
    <location>
        <begin position="291"/>
        <end position="457"/>
    </location>
</feature>
<evidence type="ECO:0000256" key="1">
    <source>
        <dbReference type="ARBA" id="ARBA00022741"/>
    </source>
</evidence>
<evidence type="ECO:0000313" key="9">
    <source>
        <dbReference type="EMBL" id="CDF40628.1"/>
    </source>
</evidence>
<dbReference type="GO" id="GO:0016787">
    <property type="term" value="F:hydrolase activity"/>
    <property type="evidence" value="ECO:0007669"/>
    <property type="project" value="UniProtKB-KW"/>
</dbReference>
<dbReference type="PROSITE" id="PS51192">
    <property type="entry name" value="HELICASE_ATP_BIND_1"/>
    <property type="match status" value="1"/>
</dbReference>
<evidence type="ECO:0000256" key="4">
    <source>
        <dbReference type="ARBA" id="ARBA00022884"/>
    </source>
</evidence>
<name>R7QSB0_CHOCR</name>
<dbReference type="PROSITE" id="PS51194">
    <property type="entry name" value="HELICASE_CTER"/>
    <property type="match status" value="1"/>
</dbReference>
<evidence type="ECO:0000259" key="7">
    <source>
        <dbReference type="PROSITE" id="PS51192"/>
    </source>
</evidence>
<dbReference type="AlphaFoldDB" id="R7QSB0"/>
<comment type="catalytic activity">
    <reaction evidence="5">
        <text>ATP + H2O = ADP + phosphate + H(+)</text>
        <dbReference type="Rhea" id="RHEA:13065"/>
        <dbReference type="ChEBI" id="CHEBI:15377"/>
        <dbReference type="ChEBI" id="CHEBI:15378"/>
        <dbReference type="ChEBI" id="CHEBI:30616"/>
        <dbReference type="ChEBI" id="CHEBI:43474"/>
        <dbReference type="ChEBI" id="CHEBI:456216"/>
        <dbReference type="EC" id="3.6.4.13"/>
    </reaction>
</comment>
<dbReference type="SUPFAM" id="SSF52540">
    <property type="entry name" value="P-loop containing nucleoside triphosphate hydrolases"/>
    <property type="match status" value="1"/>
</dbReference>
<proteinExistence type="inferred from homology"/>
<dbReference type="CDD" id="cd18787">
    <property type="entry name" value="SF2_C_DEAD"/>
    <property type="match status" value="1"/>
</dbReference>
<dbReference type="STRING" id="2769.R7QSB0"/>
<evidence type="ECO:0000256" key="3">
    <source>
        <dbReference type="ARBA" id="ARBA00022840"/>
    </source>
</evidence>
<dbReference type="GeneID" id="17318656"/>
<evidence type="ECO:0000313" key="10">
    <source>
        <dbReference type="Proteomes" id="UP000012073"/>
    </source>
</evidence>
<dbReference type="Pfam" id="PF00271">
    <property type="entry name" value="Helicase_C"/>
    <property type="match status" value="1"/>
</dbReference>
<dbReference type="PANTHER" id="PTHR24031">
    <property type="entry name" value="RNA HELICASE"/>
    <property type="match status" value="1"/>
</dbReference>
<keyword evidence="1 5" id="KW-0547">Nucleotide-binding</keyword>
<keyword evidence="4 5" id="KW-0694">RNA-binding</keyword>
<keyword evidence="2 5" id="KW-0378">Hydrolase</keyword>
<feature type="region of interest" description="Disordered" evidence="6">
    <location>
        <begin position="533"/>
        <end position="555"/>
    </location>
</feature>
<dbReference type="InterPro" id="IPR014001">
    <property type="entry name" value="Helicase_ATP-bd"/>
</dbReference>
<dbReference type="Proteomes" id="UP000012073">
    <property type="component" value="Unassembled WGS sequence"/>
</dbReference>
<dbReference type="OMA" id="SARAFMR"/>
<dbReference type="OrthoDB" id="3370at2759"/>
<dbReference type="GO" id="GO:0003724">
    <property type="term" value="F:RNA helicase activity"/>
    <property type="evidence" value="ECO:0007669"/>
    <property type="project" value="UniProtKB-EC"/>
</dbReference>
<keyword evidence="10" id="KW-1185">Reference proteome</keyword>
<keyword evidence="5" id="KW-0347">Helicase</keyword>
<dbReference type="GO" id="GO:0005524">
    <property type="term" value="F:ATP binding"/>
    <property type="evidence" value="ECO:0007669"/>
    <property type="project" value="UniProtKB-UniRule"/>
</dbReference>
<dbReference type="InterPro" id="IPR001650">
    <property type="entry name" value="Helicase_C-like"/>
</dbReference>
<protein>
    <recommendedName>
        <fullName evidence="5">ATP-dependent RNA helicase</fullName>
        <ecNumber evidence="5">3.6.4.13</ecNumber>
    </recommendedName>
</protein>
<comment type="similarity">
    <text evidence="5">Belongs to the DEAD box helicase family.</text>
</comment>
<organism evidence="9 10">
    <name type="scientific">Chondrus crispus</name>
    <name type="common">Carrageen Irish moss</name>
    <name type="synonym">Polymorpha crispa</name>
    <dbReference type="NCBI Taxonomy" id="2769"/>
    <lineage>
        <taxon>Eukaryota</taxon>
        <taxon>Rhodophyta</taxon>
        <taxon>Florideophyceae</taxon>
        <taxon>Rhodymeniophycidae</taxon>
        <taxon>Gigartinales</taxon>
        <taxon>Gigartinaceae</taxon>
        <taxon>Chondrus</taxon>
    </lineage>
</organism>
<dbReference type="KEGG" id="ccp:CHC_T00007274001"/>
<evidence type="ECO:0000256" key="2">
    <source>
        <dbReference type="ARBA" id="ARBA00022801"/>
    </source>
</evidence>
<accession>R7QSB0</accession>
<dbReference type="Gramene" id="CDF40628">
    <property type="protein sequence ID" value="CDF40628"/>
    <property type="gene ID" value="CHC_T00007274001"/>
</dbReference>
<evidence type="ECO:0000256" key="5">
    <source>
        <dbReference type="RuleBase" id="RU365068"/>
    </source>
</evidence>
<comment type="domain">
    <text evidence="5">The Q motif is unique to and characteristic of the DEAD box family of RNA helicases and controls ATP binding and hydrolysis.</text>
</comment>
<evidence type="ECO:0000259" key="8">
    <source>
        <dbReference type="PROSITE" id="PS51194"/>
    </source>
</evidence>
<dbReference type="SMART" id="SM00490">
    <property type="entry name" value="HELICc"/>
    <property type="match status" value="1"/>
</dbReference>
<dbReference type="GO" id="GO:0003723">
    <property type="term" value="F:RNA binding"/>
    <property type="evidence" value="ECO:0007669"/>
    <property type="project" value="UniProtKB-UniRule"/>
</dbReference>
<dbReference type="InterPro" id="IPR011545">
    <property type="entry name" value="DEAD/DEAH_box_helicase_dom"/>
</dbReference>
<dbReference type="RefSeq" id="XP_005710922.1">
    <property type="nucleotide sequence ID" value="XM_005710865.1"/>
</dbReference>